<comment type="caution">
    <text evidence="1">The sequence shown here is derived from an EMBL/GenBank/DDBJ whole genome shotgun (WGS) entry which is preliminary data.</text>
</comment>
<gene>
    <name evidence="1" type="ORF">A3B84_02070</name>
</gene>
<dbReference type="STRING" id="1801748.A3B84_02070"/>
<dbReference type="EMBL" id="MFTY01000006">
    <property type="protein sequence ID" value="OGI71577.1"/>
    <property type="molecule type" value="Genomic_DNA"/>
</dbReference>
<evidence type="ECO:0000313" key="1">
    <source>
        <dbReference type="EMBL" id="OGI71577.1"/>
    </source>
</evidence>
<proteinExistence type="predicted"/>
<dbReference type="AlphaFoldDB" id="A0A1F6VPF8"/>
<reference evidence="1 2" key="1">
    <citation type="journal article" date="2016" name="Nat. Commun.">
        <title>Thousands of microbial genomes shed light on interconnected biogeochemical processes in an aquifer system.</title>
        <authorList>
            <person name="Anantharaman K."/>
            <person name="Brown C.T."/>
            <person name="Hug L.A."/>
            <person name="Sharon I."/>
            <person name="Castelle C.J."/>
            <person name="Probst A.J."/>
            <person name="Thomas B.C."/>
            <person name="Singh A."/>
            <person name="Wilkins M.J."/>
            <person name="Karaoz U."/>
            <person name="Brodie E.L."/>
            <person name="Williams K.H."/>
            <person name="Hubbard S.S."/>
            <person name="Banfield J.F."/>
        </authorList>
    </citation>
    <scope>NUCLEOTIDE SEQUENCE [LARGE SCALE GENOMIC DNA]</scope>
</reference>
<dbReference type="Proteomes" id="UP000177112">
    <property type="component" value="Unassembled WGS sequence"/>
</dbReference>
<organism evidence="1 2">
    <name type="scientific">Candidatus Nomurabacteria bacterium RIFCSPHIGHO2_02_FULL_35_13</name>
    <dbReference type="NCBI Taxonomy" id="1801748"/>
    <lineage>
        <taxon>Bacteria</taxon>
        <taxon>Candidatus Nomuraibacteriota</taxon>
    </lineage>
</organism>
<sequence>MNSFTKKEKILMQKLNTPAKVQDFLNGLRFNFEEKGETLKSPIIVLKTKSAHCIEGAILGAYILSLHGFPPLVLHLEATKSDFDHVLAPFKQHELWGALSKTNHAVLRYREPIYKSIHELVMSYFHEYFLNNGVKTLRRYSKPLNLNIFEKNWMLMNDNLWGIDEELDKIKHYNIISKTVSKNLRKADKIEIKAGKITEFASFKNKKV</sequence>
<name>A0A1F6VPF8_9BACT</name>
<evidence type="ECO:0008006" key="3">
    <source>
        <dbReference type="Google" id="ProtNLM"/>
    </source>
</evidence>
<accession>A0A1F6VPF8</accession>
<protein>
    <recommendedName>
        <fullName evidence="3">Transglutaminase-like domain-containing protein</fullName>
    </recommendedName>
</protein>
<evidence type="ECO:0000313" key="2">
    <source>
        <dbReference type="Proteomes" id="UP000177112"/>
    </source>
</evidence>